<feature type="region of interest" description="Disordered" evidence="1">
    <location>
        <begin position="922"/>
        <end position="962"/>
    </location>
</feature>
<proteinExistence type="predicted"/>
<organism evidence="4 5">
    <name type="scientific">Volvox reticuliferus</name>
    <dbReference type="NCBI Taxonomy" id="1737510"/>
    <lineage>
        <taxon>Eukaryota</taxon>
        <taxon>Viridiplantae</taxon>
        <taxon>Chlorophyta</taxon>
        <taxon>core chlorophytes</taxon>
        <taxon>Chlorophyceae</taxon>
        <taxon>CS clade</taxon>
        <taxon>Chlamydomonadales</taxon>
        <taxon>Volvocaceae</taxon>
        <taxon>Volvox</taxon>
    </lineage>
</organism>
<evidence type="ECO:0000259" key="2">
    <source>
        <dbReference type="Pfam" id="PF23774"/>
    </source>
</evidence>
<dbReference type="EMBL" id="BNCQ01000013">
    <property type="protein sequence ID" value="GIM03061.1"/>
    <property type="molecule type" value="Genomic_DNA"/>
</dbReference>
<evidence type="ECO:0000313" key="5">
    <source>
        <dbReference type="Proteomes" id="UP000722791"/>
    </source>
</evidence>
<accession>A0A8J4GA24</accession>
<dbReference type="Pfam" id="PF23774">
    <property type="entry name" value="TPR_GEMI5"/>
    <property type="match status" value="1"/>
</dbReference>
<dbReference type="AlphaFoldDB" id="A0A8J4GA24"/>
<name>A0A8J4GA24_9CHLO</name>
<dbReference type="Proteomes" id="UP000747110">
    <property type="component" value="Unassembled WGS sequence"/>
</dbReference>
<gene>
    <name evidence="3" type="ORF">Vretifemale_4986</name>
    <name evidence="4" type="ORF">Vretimale_7857</name>
</gene>
<protein>
    <recommendedName>
        <fullName evidence="2">Gem-associated protein 5 TPR domain-containing protein</fullName>
    </recommendedName>
</protein>
<evidence type="ECO:0000313" key="4">
    <source>
        <dbReference type="EMBL" id="GIM03061.1"/>
    </source>
</evidence>
<dbReference type="Proteomes" id="UP000722791">
    <property type="component" value="Unassembled WGS sequence"/>
</dbReference>
<evidence type="ECO:0000313" key="6">
    <source>
        <dbReference type="Proteomes" id="UP000747110"/>
    </source>
</evidence>
<dbReference type="EMBL" id="BNCP01000007">
    <property type="protein sequence ID" value="GIL75184.1"/>
    <property type="molecule type" value="Genomic_DNA"/>
</dbReference>
<keyword evidence="6" id="KW-1185">Reference proteome</keyword>
<dbReference type="InterPro" id="IPR056421">
    <property type="entry name" value="TPR_GEMI5"/>
</dbReference>
<feature type="compositionally biased region" description="Low complexity" evidence="1">
    <location>
        <begin position="949"/>
        <end position="959"/>
    </location>
</feature>
<feature type="compositionally biased region" description="Polar residues" evidence="1">
    <location>
        <begin position="922"/>
        <end position="932"/>
    </location>
</feature>
<sequence>MASQPASVRAAHLILTSRNKEAWELVQKEECWNSLLAAAAPSQGYEAWANSMRSRASRLAAGEHVHWAVCHLLSSGDIWQAVQLYMRHGMQREALALARCRLHVRDPAFGSLLGQLLQLLPASLLPERPQRMLAQQTRQEGQQHLERKAEFQQLGEEQLKQLPEHKWALCGSALTGKSHIPSTEPNYPGKVLRSPQEAHITSATILQTGVVAAPPGPAVTGASGPCIAASTETAASVSIPMPPANNVLPKETGAVARPPTAAAAAVVMGVALTKHVAPEAAAANAAAASSRLVPPEVLALQGLLAGRPLLAARALRAAGTTSALATTAQLCAQVVRGKNTGGGWSSMRQELEEDDSHQTMEDLGRACAADAMLAVYRESQHSLAALASSGAGGGISNQSLTAVQADVQAACKKAQAASAIWGGAALAGSHCAVQLLAWCVGRLQQLGPPESYASCEGDGGGGADSIGSSTGSRSFGDAARKGSKETVAVGSDANVIAALGDNEAVQRSTGEKVGGTNHGGVQFNGLKEEKIDYDDDDEMALLAVHATYLGRGPFASRGGAARRRVVAIRQVQQTGTATVVAAVPEVPAPQSADLALQAQLGLGEGGHGTAGAVLTAAAAAAAASAMWVAACAACNVKGDDPAVACAAQAALHAATTVATDTLPVAVAAALDVRAQSMMAEQAIGLVPHGEVYLSRPCSENVQCSQNESYDAEDSSREVRTVAVHAVEAQQVGGPADWTAGGQLQPLQPQQLEPDQARSGPNGGAAGCCCPAGVGADVDAKDHLEHPQHEDTRQKPSKCSGRSGGCSSGGGDIAKQTAAKEAMAEMQLAIYSLAAAAMRAGTSNSIVHEESAGVAISTYNDTLEQAAQAVIVAARKCAALLPPPMQPPSLQPPLVTAAKVRTSIAASTGHLPNHHRIMQRLESSASPLSTSGDRPTRKIPCTRGRSRELATTATSGGDAAAPDRRVAGALEPSSPLYVLFLLQQQDEEARQRLHYDQLEKGQQQQQQFGPVSLGEGIVEQQFRDQEAVGEQNVSDVAAVVAAFRSGEGGVVDSITVSTDSRIRSSRGRATAAAADLTLGPSNVSAGGGLVRMRYSRSEMLWVRRQVLVMEPERGIGLREEVLERLRFTGLIAASFQG</sequence>
<feature type="compositionally biased region" description="Gly residues" evidence="1">
    <location>
        <begin position="801"/>
        <end position="811"/>
    </location>
</feature>
<feature type="compositionally biased region" description="Basic and acidic residues" evidence="1">
    <location>
        <begin position="784"/>
        <end position="793"/>
    </location>
</feature>
<feature type="region of interest" description="Disordered" evidence="1">
    <location>
        <begin position="784"/>
        <end position="811"/>
    </location>
</feature>
<reference evidence="4" key="1">
    <citation type="journal article" date="2021" name="Proc. Natl. Acad. Sci. U.S.A.">
        <title>Three genomes in the algal genus Volvox reveal the fate of a haploid sex-determining region after a transition to homothallism.</title>
        <authorList>
            <person name="Yamamoto K."/>
            <person name="Hamaji T."/>
            <person name="Kawai-Toyooka H."/>
            <person name="Matsuzaki R."/>
            <person name="Takahashi F."/>
            <person name="Nishimura Y."/>
            <person name="Kawachi M."/>
            <person name="Noguchi H."/>
            <person name="Minakuchi Y."/>
            <person name="Umen J.G."/>
            <person name="Toyoda A."/>
            <person name="Nozaki H."/>
        </authorList>
    </citation>
    <scope>NUCLEOTIDE SEQUENCE</scope>
    <source>
        <strain evidence="4">NIES-3785</strain>
        <strain evidence="3">NIES-3786</strain>
    </source>
</reference>
<dbReference type="OrthoDB" id="7326421at2759"/>
<feature type="domain" description="Gem-associated protein 5 TPR" evidence="2">
    <location>
        <begin position="25"/>
        <end position="115"/>
    </location>
</feature>
<comment type="caution">
    <text evidence="4">The sequence shown here is derived from an EMBL/GenBank/DDBJ whole genome shotgun (WGS) entry which is preliminary data.</text>
</comment>
<evidence type="ECO:0000313" key="3">
    <source>
        <dbReference type="EMBL" id="GIL75184.1"/>
    </source>
</evidence>
<feature type="region of interest" description="Disordered" evidence="1">
    <location>
        <begin position="451"/>
        <end position="478"/>
    </location>
</feature>
<evidence type="ECO:0000256" key="1">
    <source>
        <dbReference type="SAM" id="MobiDB-lite"/>
    </source>
</evidence>